<evidence type="ECO:0000313" key="18">
    <source>
        <dbReference type="Proteomes" id="UP000092616"/>
    </source>
</evidence>
<dbReference type="Gene3D" id="2.70.98.90">
    <property type="match status" value="1"/>
</dbReference>
<feature type="domain" description="Membrane insertase YidC/Oxa/ALB C-terminal" evidence="15">
    <location>
        <begin position="368"/>
        <end position="546"/>
    </location>
</feature>
<dbReference type="NCBIfam" id="TIGR03592">
    <property type="entry name" value="yidC_oxa1_cterm"/>
    <property type="match status" value="1"/>
</dbReference>
<evidence type="ECO:0000313" key="17">
    <source>
        <dbReference type="EMBL" id="OBX75356.1"/>
    </source>
</evidence>
<dbReference type="PANTHER" id="PTHR12428:SF65">
    <property type="entry name" value="CYTOCHROME C OXIDASE ASSEMBLY PROTEIN COX18, MITOCHONDRIAL"/>
    <property type="match status" value="1"/>
</dbReference>
<feature type="transmembrane region" description="Helical" evidence="13">
    <location>
        <begin position="7"/>
        <end position="24"/>
    </location>
</feature>
<dbReference type="AlphaFoldDB" id="A0A1B8Q9B7"/>
<name>A0A1B8Q9B7_9GAMM</name>
<keyword evidence="5 13" id="KW-1003">Cell membrane</keyword>
<evidence type="ECO:0000256" key="13">
    <source>
        <dbReference type="HAMAP-Rule" id="MF_01810"/>
    </source>
</evidence>
<dbReference type="NCBIfam" id="TIGR03593">
    <property type="entry name" value="yidC_nterm"/>
    <property type="match status" value="1"/>
</dbReference>
<reference evidence="17 18" key="1">
    <citation type="submission" date="2016-06" db="EMBL/GenBank/DDBJ databases">
        <title>Draft genome of Moraxella atlantae CCUG 59586.</title>
        <authorList>
            <person name="Salva-Serra F."/>
            <person name="Engstrom-Jakobsson H."/>
            <person name="Thorell K."/>
            <person name="Gonzales-Siles L."/>
            <person name="Karlsson R."/>
            <person name="Boulund F."/>
            <person name="Engstrand L."/>
            <person name="Kristiansson E."/>
            <person name="Moore E."/>
        </authorList>
    </citation>
    <scope>NUCLEOTIDE SEQUENCE [LARGE SCALE GENOMIC DNA]</scope>
    <source>
        <strain evidence="17 18">CCUG 59586</strain>
    </source>
</reference>
<keyword evidence="4 13" id="KW-0813">Transport</keyword>
<dbReference type="PANTHER" id="PTHR12428">
    <property type="entry name" value="OXA1"/>
    <property type="match status" value="1"/>
</dbReference>
<dbReference type="InterPro" id="IPR028053">
    <property type="entry name" value="Membr_insert_YidC_N"/>
</dbReference>
<dbReference type="RefSeq" id="WP_067338704.1">
    <property type="nucleotide sequence ID" value="NZ_LZNA01000070.1"/>
</dbReference>
<evidence type="ECO:0000259" key="16">
    <source>
        <dbReference type="Pfam" id="PF14849"/>
    </source>
</evidence>
<dbReference type="GO" id="GO:0015031">
    <property type="term" value="P:protein transport"/>
    <property type="evidence" value="ECO:0007669"/>
    <property type="project" value="UniProtKB-KW"/>
</dbReference>
<evidence type="ECO:0000256" key="10">
    <source>
        <dbReference type="ARBA" id="ARBA00023186"/>
    </source>
</evidence>
<dbReference type="InterPro" id="IPR038221">
    <property type="entry name" value="YidC_periplasmic_sf"/>
</dbReference>
<evidence type="ECO:0000256" key="9">
    <source>
        <dbReference type="ARBA" id="ARBA00023136"/>
    </source>
</evidence>
<dbReference type="PRINTS" id="PR00701">
    <property type="entry name" value="60KDINNERMP"/>
</dbReference>
<evidence type="ECO:0000256" key="6">
    <source>
        <dbReference type="ARBA" id="ARBA00022692"/>
    </source>
</evidence>
<protein>
    <recommendedName>
        <fullName evidence="3 13">Membrane protein insertase YidC</fullName>
    </recommendedName>
    <alternativeName>
        <fullName evidence="12 13">Foldase YidC</fullName>
    </alternativeName>
    <alternativeName>
        <fullName evidence="11 13">Membrane integrase YidC</fullName>
    </alternativeName>
    <alternativeName>
        <fullName evidence="13">Membrane protein YidC</fullName>
    </alternativeName>
</protein>
<comment type="caution">
    <text evidence="17">The sequence shown here is derived from an EMBL/GenBank/DDBJ whole genome shotgun (WGS) entry which is preliminary data.</text>
</comment>
<evidence type="ECO:0000256" key="1">
    <source>
        <dbReference type="ARBA" id="ARBA00004429"/>
    </source>
</evidence>
<dbReference type="GO" id="GO:0051205">
    <property type="term" value="P:protein insertion into membrane"/>
    <property type="evidence" value="ECO:0007669"/>
    <property type="project" value="TreeGrafter"/>
</dbReference>
<keyword evidence="9 13" id="KW-0472">Membrane</keyword>
<evidence type="ECO:0000256" key="14">
    <source>
        <dbReference type="SAM" id="MobiDB-lite"/>
    </source>
</evidence>
<feature type="transmembrane region" description="Helical" evidence="13">
    <location>
        <begin position="513"/>
        <end position="532"/>
    </location>
</feature>
<dbReference type="NCBIfam" id="NF002352">
    <property type="entry name" value="PRK01318.1-3"/>
    <property type="match status" value="1"/>
</dbReference>
<dbReference type="InterPro" id="IPR019998">
    <property type="entry name" value="Membr_insert_YidC"/>
</dbReference>
<dbReference type="GO" id="GO:0005886">
    <property type="term" value="C:plasma membrane"/>
    <property type="evidence" value="ECO:0007669"/>
    <property type="project" value="UniProtKB-SubCell"/>
</dbReference>
<dbReference type="InterPro" id="IPR028055">
    <property type="entry name" value="YidC/Oxa/ALB_C"/>
</dbReference>
<evidence type="ECO:0000256" key="12">
    <source>
        <dbReference type="ARBA" id="ARBA00033342"/>
    </source>
</evidence>
<comment type="subcellular location">
    <subcellularLocation>
        <location evidence="1">Cell inner membrane</location>
        <topology evidence="1">Multi-pass membrane protein</topology>
    </subcellularLocation>
    <subcellularLocation>
        <location evidence="13">Cell membrane</location>
        <topology evidence="13">Multi-pass membrane protein</topology>
    </subcellularLocation>
</comment>
<dbReference type="CDD" id="cd19961">
    <property type="entry name" value="EcYidC-like_peri"/>
    <property type="match status" value="1"/>
</dbReference>
<evidence type="ECO:0000256" key="7">
    <source>
        <dbReference type="ARBA" id="ARBA00022927"/>
    </source>
</evidence>
<evidence type="ECO:0000256" key="4">
    <source>
        <dbReference type="ARBA" id="ARBA00022448"/>
    </source>
</evidence>
<evidence type="ECO:0000259" key="15">
    <source>
        <dbReference type="Pfam" id="PF02096"/>
    </source>
</evidence>
<proteinExistence type="inferred from homology"/>
<accession>A0A1B8Q9B7</accession>
<evidence type="ECO:0000256" key="5">
    <source>
        <dbReference type="ARBA" id="ARBA00022475"/>
    </source>
</evidence>
<feature type="region of interest" description="Disordered" evidence="14">
    <location>
        <begin position="33"/>
        <end position="61"/>
    </location>
</feature>
<evidence type="ECO:0000256" key="3">
    <source>
        <dbReference type="ARBA" id="ARBA00015325"/>
    </source>
</evidence>
<gene>
    <name evidence="13" type="primary">yidC</name>
    <name evidence="17" type="ORF">A9306_02185</name>
</gene>
<sequence>MQKILRILIIVAMLITSYLLVLAWRDDYITGGKPAPPTATAPTAASDVPAGRGTANPASDVPVASNAASTVTQATGSAQQLIEVQTDKYDIRINPMGGDVVYAALRDEAATLNNAQPFVLLEDNSSRVYVAQSGLVGRDGIDGGTARAPYSTPRYRYQMTANDKTLVVPLTYQKDGVTISKTYTFTQGQYPIQVAYNINNTSRQTWQGQMYAQLKRDNSKDPGLADKGAISMATYLGGAWGTPDKPYNKLKFSNFDEANFNVSTQQGWVAIVQHYFLSAWVPHGYTASFYTRSVGNDHIIGLMSNPVEVAPAKQLTLTTTLYAGPKDTHVLRPLAEGLDKTVDYGVLWPISKFLFWVLESLHKVIGNWGWSIIALTLLVKLALLPISNKSYYSMAKMRAIAPRLQALKEEYGDDRMRMSQEMMRIYKEEQVNPLAGCLPVLMQMPIFLALYWVLVESVQLRHAPWIGWIHDLSSMDPYFILPLCMGLAMFVQQSLNPQPTDPMQARVMKFMPIIFTAFMLFFPAGLVLYWTVNNLFSMVQQYLINKQVDKQQAAKDAARNVV</sequence>
<dbReference type="PRINTS" id="PR01900">
    <property type="entry name" value="YIDCPROTEIN"/>
</dbReference>
<feature type="transmembrane region" description="Helical" evidence="13">
    <location>
        <begin position="431"/>
        <end position="455"/>
    </location>
</feature>
<keyword evidence="10 13" id="KW-0143">Chaperone</keyword>
<feature type="transmembrane region" description="Helical" evidence="13">
    <location>
        <begin position="475"/>
        <end position="492"/>
    </location>
</feature>
<dbReference type="InterPro" id="IPR047196">
    <property type="entry name" value="YidC_ALB_C"/>
</dbReference>
<keyword evidence="18" id="KW-1185">Reference proteome</keyword>
<keyword evidence="7 13" id="KW-0653">Protein transport</keyword>
<dbReference type="Pfam" id="PF02096">
    <property type="entry name" value="60KD_IMP"/>
    <property type="match status" value="1"/>
</dbReference>
<dbReference type="Proteomes" id="UP000092616">
    <property type="component" value="Unassembled WGS sequence"/>
</dbReference>
<organism evidence="17 18">
    <name type="scientific">Faucicola atlantae</name>
    <dbReference type="NCBI Taxonomy" id="34059"/>
    <lineage>
        <taxon>Bacteria</taxon>
        <taxon>Pseudomonadati</taxon>
        <taxon>Pseudomonadota</taxon>
        <taxon>Gammaproteobacteria</taxon>
        <taxon>Moraxellales</taxon>
        <taxon>Moraxellaceae</taxon>
        <taxon>Faucicola</taxon>
    </lineage>
</organism>
<dbReference type="HAMAP" id="MF_01810">
    <property type="entry name" value="YidC_type1"/>
    <property type="match status" value="1"/>
</dbReference>
<dbReference type="InterPro" id="IPR001708">
    <property type="entry name" value="YidC/ALB3/OXA1/COX18"/>
</dbReference>
<comment type="similarity">
    <text evidence="2 13">Belongs to the OXA1/ALB3/YidC family. Type 1 subfamily.</text>
</comment>
<keyword evidence="8 13" id="KW-1133">Transmembrane helix</keyword>
<dbReference type="EMBL" id="LZNA01000070">
    <property type="protein sequence ID" value="OBX75356.1"/>
    <property type="molecule type" value="Genomic_DNA"/>
</dbReference>
<dbReference type="GO" id="GO:0032977">
    <property type="term" value="F:membrane insertase activity"/>
    <property type="evidence" value="ECO:0007669"/>
    <property type="project" value="InterPro"/>
</dbReference>
<feature type="domain" description="Membrane insertase YidC N-terminal" evidence="16">
    <location>
        <begin position="82"/>
        <end position="357"/>
    </location>
</feature>
<evidence type="ECO:0000256" key="11">
    <source>
        <dbReference type="ARBA" id="ARBA00033245"/>
    </source>
</evidence>
<evidence type="ECO:0000256" key="2">
    <source>
        <dbReference type="ARBA" id="ARBA00010527"/>
    </source>
</evidence>
<dbReference type="CDD" id="cd20070">
    <property type="entry name" value="5TM_YidC_Alb3"/>
    <property type="match status" value="1"/>
</dbReference>
<feature type="transmembrane region" description="Helical" evidence="13">
    <location>
        <begin position="368"/>
        <end position="388"/>
    </location>
</feature>
<keyword evidence="6 13" id="KW-0812">Transmembrane</keyword>
<evidence type="ECO:0000256" key="8">
    <source>
        <dbReference type="ARBA" id="ARBA00022989"/>
    </source>
</evidence>
<dbReference type="Pfam" id="PF14849">
    <property type="entry name" value="YidC_periplas"/>
    <property type="match status" value="1"/>
</dbReference>
<comment type="function">
    <text evidence="13">Required for the insertion and/or proper folding and/or complex formation of integral membrane proteins into the membrane. Involved in integration of membrane proteins that insert both dependently and independently of the Sec translocase complex, as well as at least some lipoproteins. Aids folding of multispanning membrane proteins.</text>
</comment>
<comment type="subunit">
    <text evidence="13">Interacts with the Sec translocase complex via SecD. Specifically interacts with transmembrane segments of nascent integral membrane proteins during membrane integration.</text>
</comment>